<evidence type="ECO:0000313" key="8">
    <source>
        <dbReference type="Proteomes" id="UP000226431"/>
    </source>
</evidence>
<dbReference type="InterPro" id="IPR000719">
    <property type="entry name" value="Prot_kinase_dom"/>
</dbReference>
<keyword evidence="8" id="KW-1185">Reference proteome</keyword>
<evidence type="ECO:0000256" key="3">
    <source>
        <dbReference type="PROSITE-ProRule" id="PRU10141"/>
    </source>
</evidence>
<dbReference type="EMBL" id="NJES01000059">
    <property type="protein sequence ID" value="PHH79029.1"/>
    <property type="molecule type" value="Genomic_DNA"/>
</dbReference>
<feature type="region of interest" description="Disordered" evidence="5">
    <location>
        <begin position="264"/>
        <end position="299"/>
    </location>
</feature>
<name>A0A2C5XTM2_9HYPO</name>
<sequence length="377" mass="41687">MEPSVNRRRRRGGRGARGGRDRRDENAAATPSSTGWEKAGQIQQHIDLDPGRWTEEDEGWSAWAHRDMTPAAYKCGPCLGQGGSAIVYKVCRVEDGKVLAGKVPRGEGSGRLEAEARLIRPLDHPNVLKLVAWHEDSALLVTEFCAYDTLQTRIDSGWLSAGRVEMVSAMQQLCSAVAYLHGQGLFHTDVKPRNVLVRGLKPLDLVLGDCGDALPIGGKDDRLRGTLSFYSPEMWKYAKHHGPSDDVWALGLTLLSMMQQLPRLRDSGDDHDKDDDEDDDRGLPRKQRRKKAQQKAEEEIKRFPGRCSKHAGDLRSMNPGDGLVLLAESMLAMDCGHRVSAVEAEKEAARLLAEGPWDGGPGLQIKAPENFQPVSFW</sequence>
<feature type="binding site" evidence="3">
    <location>
        <position position="102"/>
    </location>
    <ligand>
        <name>ATP</name>
        <dbReference type="ChEBI" id="CHEBI:30616"/>
    </ligand>
</feature>
<gene>
    <name evidence="7" type="ORF">CDD80_5743</name>
</gene>
<proteinExistence type="inferred from homology"/>
<dbReference type="InterPro" id="IPR008271">
    <property type="entry name" value="Ser/Thr_kinase_AS"/>
</dbReference>
<feature type="compositionally biased region" description="Basic residues" evidence="5">
    <location>
        <begin position="284"/>
        <end position="293"/>
    </location>
</feature>
<evidence type="ECO:0000313" key="7">
    <source>
        <dbReference type="EMBL" id="PHH79029.1"/>
    </source>
</evidence>
<dbReference type="OrthoDB" id="10252171at2759"/>
<feature type="region of interest" description="Disordered" evidence="5">
    <location>
        <begin position="1"/>
        <end position="41"/>
    </location>
</feature>
<dbReference type="PROSITE" id="PS00107">
    <property type="entry name" value="PROTEIN_KINASE_ATP"/>
    <property type="match status" value="1"/>
</dbReference>
<dbReference type="Proteomes" id="UP000226431">
    <property type="component" value="Unassembled WGS sequence"/>
</dbReference>
<evidence type="ECO:0000256" key="2">
    <source>
        <dbReference type="ARBA" id="ARBA00022840"/>
    </source>
</evidence>
<keyword evidence="4" id="KW-0723">Serine/threonine-protein kinase</keyword>
<dbReference type="InterPro" id="IPR011009">
    <property type="entry name" value="Kinase-like_dom_sf"/>
</dbReference>
<reference evidence="7 8" key="1">
    <citation type="submission" date="2017-06" db="EMBL/GenBank/DDBJ databases">
        <title>Ant-infecting Ophiocordyceps genomes reveal a high diversity of potential behavioral manipulation genes and a possible major role for enterotoxins.</title>
        <authorList>
            <person name="De Bekker C."/>
            <person name="Evans H.C."/>
            <person name="Brachmann A."/>
            <person name="Hughes D.P."/>
        </authorList>
    </citation>
    <scope>NUCLEOTIDE SEQUENCE [LARGE SCALE GENOMIC DNA]</scope>
    <source>
        <strain evidence="7 8">Map16</strain>
    </source>
</reference>
<dbReference type="GO" id="GO:0005634">
    <property type="term" value="C:nucleus"/>
    <property type="evidence" value="ECO:0007669"/>
    <property type="project" value="TreeGrafter"/>
</dbReference>
<comment type="similarity">
    <text evidence="4">Belongs to the protein kinase superfamily.</text>
</comment>
<protein>
    <recommendedName>
        <fullName evidence="6">Protein kinase domain-containing protein</fullName>
    </recommendedName>
</protein>
<dbReference type="PANTHER" id="PTHR44167:SF18">
    <property type="entry name" value="PROTEIN KINASE DOMAIN-CONTAINING PROTEIN"/>
    <property type="match status" value="1"/>
</dbReference>
<dbReference type="InterPro" id="IPR017441">
    <property type="entry name" value="Protein_kinase_ATP_BS"/>
</dbReference>
<dbReference type="SUPFAM" id="SSF56112">
    <property type="entry name" value="Protein kinase-like (PK-like)"/>
    <property type="match status" value="1"/>
</dbReference>
<evidence type="ECO:0000256" key="4">
    <source>
        <dbReference type="RuleBase" id="RU000304"/>
    </source>
</evidence>
<feature type="domain" description="Protein kinase" evidence="6">
    <location>
        <begin position="73"/>
        <end position="352"/>
    </location>
</feature>
<dbReference type="PROSITE" id="PS50011">
    <property type="entry name" value="PROTEIN_KINASE_DOM"/>
    <property type="match status" value="1"/>
</dbReference>
<dbReference type="STRING" id="2004952.A0A2C5XTM2"/>
<dbReference type="CDD" id="cd00180">
    <property type="entry name" value="PKc"/>
    <property type="match status" value="1"/>
</dbReference>
<dbReference type="SMART" id="SM00220">
    <property type="entry name" value="S_TKc"/>
    <property type="match status" value="1"/>
</dbReference>
<keyword evidence="1 3" id="KW-0547">Nucleotide-binding</keyword>
<dbReference type="AlphaFoldDB" id="A0A2C5XTM2"/>
<feature type="compositionally biased region" description="Basic residues" evidence="5">
    <location>
        <begin position="1"/>
        <end position="14"/>
    </location>
</feature>
<dbReference type="GO" id="GO:0005737">
    <property type="term" value="C:cytoplasm"/>
    <property type="evidence" value="ECO:0007669"/>
    <property type="project" value="TreeGrafter"/>
</dbReference>
<dbReference type="GO" id="GO:0004674">
    <property type="term" value="F:protein serine/threonine kinase activity"/>
    <property type="evidence" value="ECO:0007669"/>
    <property type="project" value="UniProtKB-KW"/>
</dbReference>
<comment type="caution">
    <text evidence="7">The sequence shown here is derived from an EMBL/GenBank/DDBJ whole genome shotgun (WGS) entry which is preliminary data.</text>
</comment>
<organism evidence="7 8">
    <name type="scientific">Ophiocordyceps camponoti-rufipedis</name>
    <dbReference type="NCBI Taxonomy" id="2004952"/>
    <lineage>
        <taxon>Eukaryota</taxon>
        <taxon>Fungi</taxon>
        <taxon>Dikarya</taxon>
        <taxon>Ascomycota</taxon>
        <taxon>Pezizomycotina</taxon>
        <taxon>Sordariomycetes</taxon>
        <taxon>Hypocreomycetidae</taxon>
        <taxon>Hypocreales</taxon>
        <taxon>Ophiocordycipitaceae</taxon>
        <taxon>Ophiocordyceps</taxon>
    </lineage>
</organism>
<dbReference type="Pfam" id="PF00069">
    <property type="entry name" value="Pkinase"/>
    <property type="match status" value="1"/>
</dbReference>
<accession>A0A2C5XTM2</accession>
<dbReference type="Gene3D" id="1.10.510.10">
    <property type="entry name" value="Transferase(Phosphotransferase) domain 1"/>
    <property type="match status" value="1"/>
</dbReference>
<dbReference type="GO" id="GO:0005524">
    <property type="term" value="F:ATP binding"/>
    <property type="evidence" value="ECO:0007669"/>
    <property type="project" value="UniProtKB-UniRule"/>
</dbReference>
<keyword evidence="4" id="KW-0808">Transferase</keyword>
<keyword evidence="2 3" id="KW-0067">ATP-binding</keyword>
<evidence type="ECO:0000256" key="1">
    <source>
        <dbReference type="ARBA" id="ARBA00022741"/>
    </source>
</evidence>
<dbReference type="GO" id="GO:0044773">
    <property type="term" value="P:mitotic DNA damage checkpoint signaling"/>
    <property type="evidence" value="ECO:0007669"/>
    <property type="project" value="TreeGrafter"/>
</dbReference>
<dbReference type="Gene3D" id="3.30.200.20">
    <property type="entry name" value="Phosphorylase Kinase, domain 1"/>
    <property type="match status" value="1"/>
</dbReference>
<evidence type="ECO:0000256" key="5">
    <source>
        <dbReference type="SAM" id="MobiDB-lite"/>
    </source>
</evidence>
<dbReference type="PANTHER" id="PTHR44167">
    <property type="entry name" value="OVARIAN-SPECIFIC SERINE/THREONINE-PROTEIN KINASE LOK-RELATED"/>
    <property type="match status" value="1"/>
</dbReference>
<dbReference type="PROSITE" id="PS00108">
    <property type="entry name" value="PROTEIN_KINASE_ST"/>
    <property type="match status" value="1"/>
</dbReference>
<keyword evidence="4" id="KW-0418">Kinase</keyword>
<evidence type="ECO:0000259" key="6">
    <source>
        <dbReference type="PROSITE" id="PS50011"/>
    </source>
</evidence>